<dbReference type="GO" id="GO:0003677">
    <property type="term" value="F:DNA binding"/>
    <property type="evidence" value="ECO:0007669"/>
    <property type="project" value="UniProtKB-KW"/>
</dbReference>
<dbReference type="GO" id="GO:0003700">
    <property type="term" value="F:DNA-binding transcription factor activity"/>
    <property type="evidence" value="ECO:0007669"/>
    <property type="project" value="InterPro"/>
</dbReference>
<evidence type="ECO:0000256" key="1">
    <source>
        <dbReference type="ARBA" id="ARBA00009437"/>
    </source>
</evidence>
<dbReference type="RefSeq" id="WP_132924830.1">
    <property type="nucleotide sequence ID" value="NZ_SJOI01000001.1"/>
</dbReference>
<keyword evidence="4" id="KW-0804">Transcription</keyword>
<dbReference type="SUPFAM" id="SSF53850">
    <property type="entry name" value="Periplasmic binding protein-like II"/>
    <property type="match status" value="1"/>
</dbReference>
<dbReference type="Proteomes" id="UP000294555">
    <property type="component" value="Unassembled WGS sequence"/>
</dbReference>
<keyword evidence="3 6" id="KW-0238">DNA-binding</keyword>
<dbReference type="PANTHER" id="PTHR30346">
    <property type="entry name" value="TRANSCRIPTIONAL DUAL REGULATOR HCAR-RELATED"/>
    <property type="match status" value="1"/>
</dbReference>
<evidence type="ECO:0000256" key="3">
    <source>
        <dbReference type="ARBA" id="ARBA00023125"/>
    </source>
</evidence>
<evidence type="ECO:0000256" key="4">
    <source>
        <dbReference type="ARBA" id="ARBA00023163"/>
    </source>
</evidence>
<dbReference type="AlphaFoldDB" id="A0A4R1NE59"/>
<keyword evidence="7" id="KW-1185">Reference proteome</keyword>
<dbReference type="OrthoDB" id="9110639at2"/>
<dbReference type="Gene3D" id="1.10.10.10">
    <property type="entry name" value="Winged helix-like DNA-binding domain superfamily/Winged helix DNA-binding domain"/>
    <property type="match status" value="1"/>
</dbReference>
<dbReference type="PROSITE" id="PS50931">
    <property type="entry name" value="HTH_LYSR"/>
    <property type="match status" value="1"/>
</dbReference>
<evidence type="ECO:0000259" key="5">
    <source>
        <dbReference type="PROSITE" id="PS50931"/>
    </source>
</evidence>
<dbReference type="PANTHER" id="PTHR30346:SF17">
    <property type="entry name" value="LYSR FAMILY TRANSCRIPTIONAL REGULATOR"/>
    <property type="match status" value="1"/>
</dbReference>
<dbReference type="InterPro" id="IPR036388">
    <property type="entry name" value="WH-like_DNA-bd_sf"/>
</dbReference>
<dbReference type="InterPro" id="IPR036390">
    <property type="entry name" value="WH_DNA-bd_sf"/>
</dbReference>
<keyword evidence="2" id="KW-0805">Transcription regulation</keyword>
<comment type="caution">
    <text evidence="6">The sequence shown here is derived from an EMBL/GenBank/DDBJ whole genome shotgun (WGS) entry which is preliminary data.</text>
</comment>
<dbReference type="InterPro" id="IPR000847">
    <property type="entry name" value="LysR_HTH_N"/>
</dbReference>
<dbReference type="Pfam" id="PF00126">
    <property type="entry name" value="HTH_1"/>
    <property type="match status" value="1"/>
</dbReference>
<proteinExistence type="inferred from homology"/>
<organism evidence="6 7">
    <name type="scientific">Sodalis ligni</name>
    <dbReference type="NCBI Taxonomy" id="2697027"/>
    <lineage>
        <taxon>Bacteria</taxon>
        <taxon>Pseudomonadati</taxon>
        <taxon>Pseudomonadota</taxon>
        <taxon>Gammaproteobacteria</taxon>
        <taxon>Enterobacterales</taxon>
        <taxon>Bruguierivoracaceae</taxon>
        <taxon>Sodalis</taxon>
    </lineage>
</organism>
<feature type="domain" description="HTH lysR-type" evidence="5">
    <location>
        <begin position="49"/>
        <end position="98"/>
    </location>
</feature>
<gene>
    <name evidence="6" type="ORF">EZJ58_4106</name>
</gene>
<evidence type="ECO:0000313" key="7">
    <source>
        <dbReference type="Proteomes" id="UP000294555"/>
    </source>
</evidence>
<name>A0A4R1NE59_9GAMM</name>
<dbReference type="EMBL" id="SJOI01000001">
    <property type="protein sequence ID" value="TCL05884.1"/>
    <property type="molecule type" value="Genomic_DNA"/>
</dbReference>
<evidence type="ECO:0000313" key="6">
    <source>
        <dbReference type="EMBL" id="TCL05884.1"/>
    </source>
</evidence>
<sequence>MAQRTPAALSGQNMALRETHVFKGVASSIEEPVSWQRFFGEDKTAAGHFLAIARCGSFNQVARRFGMRADILRKSITRLEQRLGSRVFVQKNSVLELTSAGKYLHTLVRDAFFAEGDSAALPMITPIRLSIPPMLLEGALFRSLISWLRKNAGTKMVLQDPLAEDHQPADLKIWIGTSASPVPAARTFVDERRLTKLGYLPHIAGSYASKRIIPCRLEDLEDYLLAQYQGFSNLPGLHPWNDMIARRRHGVIEVQSYDMLRELVRWSGCIGLLTDGTGGQNPHFMPLNGVFREAMALDVWIGVNPRSECLSEARRIMEMMAQACAE</sequence>
<comment type="similarity">
    <text evidence="1">Belongs to the LysR transcriptional regulatory family.</text>
</comment>
<evidence type="ECO:0000256" key="2">
    <source>
        <dbReference type="ARBA" id="ARBA00023015"/>
    </source>
</evidence>
<accession>A0A4R1NE59</accession>
<reference evidence="6 7" key="1">
    <citation type="submission" date="2019-02" db="EMBL/GenBank/DDBJ databases">
        <title>Investigation of anaerobic lignin degradation for improved lignocellulosic biofuels.</title>
        <authorList>
            <person name="Deangelis K."/>
        </authorList>
    </citation>
    <scope>NUCLEOTIDE SEQUENCE [LARGE SCALE GENOMIC DNA]</scope>
    <source>
        <strain evidence="6 7">159R</strain>
    </source>
</reference>
<protein>
    <submittedName>
        <fullName evidence="6">DNA-binding transcriptional LysR family regulator</fullName>
    </submittedName>
</protein>
<dbReference type="GO" id="GO:0032993">
    <property type="term" value="C:protein-DNA complex"/>
    <property type="evidence" value="ECO:0007669"/>
    <property type="project" value="TreeGrafter"/>
</dbReference>
<dbReference type="SUPFAM" id="SSF46785">
    <property type="entry name" value="Winged helix' DNA-binding domain"/>
    <property type="match status" value="1"/>
</dbReference>